<sequence>MENTLNSSGTDVHAAKKMRIREREEDLPPPPTGLQNPPMSYSAVVSGTFDAGANVQKASSSRTPTTSSAAIQALLTAPAQARADPAPQAPLLVQPSLCPDQTPSPVGPRPAPLLGQTTTLPSPTPSKTHDVVTIPSHTDIVIPDPTLTLPISTDLDCRAMEAEPIGEDGGISPASDGLLDATGPDLVVPSSVV</sequence>
<comment type="caution">
    <text evidence="2">The sequence shown here is derived from an EMBL/GenBank/DDBJ whole genome shotgun (WGS) entry which is preliminary data.</text>
</comment>
<gene>
    <name evidence="2" type="ORF">K2173_013034</name>
</gene>
<dbReference type="Proteomes" id="UP001159364">
    <property type="component" value="Unassembled WGS sequence"/>
</dbReference>
<proteinExistence type="predicted"/>
<dbReference type="AlphaFoldDB" id="A0AAV8S6P2"/>
<reference evidence="2 3" key="1">
    <citation type="submission" date="2021-09" db="EMBL/GenBank/DDBJ databases">
        <title>Genomic insights and catalytic innovation underlie evolution of tropane alkaloids biosynthesis.</title>
        <authorList>
            <person name="Wang Y.-J."/>
            <person name="Tian T."/>
            <person name="Huang J.-P."/>
            <person name="Huang S.-X."/>
        </authorList>
    </citation>
    <scope>NUCLEOTIDE SEQUENCE [LARGE SCALE GENOMIC DNA]</scope>
    <source>
        <strain evidence="2">KIB-2018</strain>
        <tissue evidence="2">Leaf</tissue>
    </source>
</reference>
<name>A0AAV8S6P2_9ROSI</name>
<evidence type="ECO:0000313" key="2">
    <source>
        <dbReference type="EMBL" id="KAJ8747866.1"/>
    </source>
</evidence>
<protein>
    <submittedName>
        <fullName evidence="2">Uncharacterized protein</fullName>
    </submittedName>
</protein>
<evidence type="ECO:0000313" key="3">
    <source>
        <dbReference type="Proteomes" id="UP001159364"/>
    </source>
</evidence>
<organism evidence="2 3">
    <name type="scientific">Erythroxylum novogranatense</name>
    <dbReference type="NCBI Taxonomy" id="1862640"/>
    <lineage>
        <taxon>Eukaryota</taxon>
        <taxon>Viridiplantae</taxon>
        <taxon>Streptophyta</taxon>
        <taxon>Embryophyta</taxon>
        <taxon>Tracheophyta</taxon>
        <taxon>Spermatophyta</taxon>
        <taxon>Magnoliopsida</taxon>
        <taxon>eudicotyledons</taxon>
        <taxon>Gunneridae</taxon>
        <taxon>Pentapetalae</taxon>
        <taxon>rosids</taxon>
        <taxon>fabids</taxon>
        <taxon>Malpighiales</taxon>
        <taxon>Erythroxylaceae</taxon>
        <taxon>Erythroxylum</taxon>
    </lineage>
</organism>
<keyword evidence="3" id="KW-1185">Reference proteome</keyword>
<evidence type="ECO:0000256" key="1">
    <source>
        <dbReference type="SAM" id="MobiDB-lite"/>
    </source>
</evidence>
<dbReference type="EMBL" id="JAIWQS010000058">
    <property type="protein sequence ID" value="KAJ8747866.1"/>
    <property type="molecule type" value="Genomic_DNA"/>
</dbReference>
<feature type="compositionally biased region" description="Polar residues" evidence="1">
    <location>
        <begin position="1"/>
        <end position="10"/>
    </location>
</feature>
<feature type="region of interest" description="Disordered" evidence="1">
    <location>
        <begin position="1"/>
        <end position="43"/>
    </location>
</feature>
<feature type="region of interest" description="Disordered" evidence="1">
    <location>
        <begin position="164"/>
        <end position="193"/>
    </location>
</feature>
<accession>A0AAV8S6P2</accession>